<feature type="transmembrane region" description="Helical" evidence="7">
    <location>
        <begin position="128"/>
        <end position="146"/>
    </location>
</feature>
<dbReference type="InterPro" id="IPR049177">
    <property type="entry name" value="MgtC_SapB_SrpB_YhiD_N"/>
</dbReference>
<dbReference type="PANTHER" id="PTHR33778">
    <property type="entry name" value="PROTEIN MGTC"/>
    <property type="match status" value="1"/>
</dbReference>
<evidence type="ECO:0000256" key="6">
    <source>
        <dbReference type="ARBA" id="ARBA00023136"/>
    </source>
</evidence>
<dbReference type="GO" id="GO:0005886">
    <property type="term" value="C:plasma membrane"/>
    <property type="evidence" value="ECO:0007669"/>
    <property type="project" value="UniProtKB-SubCell"/>
</dbReference>
<name>A0A510HL69_9ACTN</name>
<dbReference type="PRINTS" id="PR01837">
    <property type="entry name" value="MGTCSAPBPROT"/>
</dbReference>
<feature type="domain" description="MgtC/SapB/SrpB/YhiD N-terminal" evidence="8">
    <location>
        <begin position="17"/>
        <end position="150"/>
    </location>
</feature>
<evidence type="ECO:0000259" key="8">
    <source>
        <dbReference type="Pfam" id="PF02308"/>
    </source>
</evidence>
<sequence>MEMEEIEISQLEVVARLLAAMVLCGLIGLERELRDQPAGFRTHILLGLGAALFTLVSAYGFKEFTELALEAGGGVQFDPTRIAAQIVTGIGFLGAGAILRQGLDVRGLTTAASLWAAAAVGTAAGAGYFFGAAATTAIVLAALYLLREFRAWVVARRGMEFGLLQVTLEEGEGDVSGVTETLQRYGGELRRLDAEVEEGAVHYTVQVRLPSEVPVQEMLAELSRLPGVRRAGISGLHPAE</sequence>
<dbReference type="Proteomes" id="UP000318065">
    <property type="component" value="Chromosome"/>
</dbReference>
<evidence type="ECO:0000256" key="1">
    <source>
        <dbReference type="ARBA" id="ARBA00004651"/>
    </source>
</evidence>
<accession>A0A510HL69</accession>
<evidence type="ECO:0000256" key="3">
    <source>
        <dbReference type="ARBA" id="ARBA00022475"/>
    </source>
</evidence>
<evidence type="ECO:0000313" key="10">
    <source>
        <dbReference type="Proteomes" id="UP000318065"/>
    </source>
</evidence>
<comment type="subcellular location">
    <subcellularLocation>
        <location evidence="1">Cell membrane</location>
        <topology evidence="1">Multi-pass membrane protein</topology>
    </subcellularLocation>
</comment>
<reference evidence="9" key="1">
    <citation type="journal article" date="2019" name="Microbiol. Resour. Announc.">
        <title>Complete Genome Sequence of Rubrobacter xylanophilus Strain AA3-22, Isolated from Arima Onsen in Japan.</title>
        <authorList>
            <person name="Tomariguchi N."/>
            <person name="Miyazaki K."/>
        </authorList>
    </citation>
    <scope>NUCLEOTIDE SEQUENCE [LARGE SCALE GENOMIC DNA]</scope>
    <source>
        <strain evidence="9">AA3-22</strain>
    </source>
</reference>
<dbReference type="InterPro" id="IPR003416">
    <property type="entry name" value="MgtC/SapB/SrpB/YhiD_fam"/>
</dbReference>
<comment type="similarity">
    <text evidence="2">Belongs to the MgtC/SapB family.</text>
</comment>
<keyword evidence="5 7" id="KW-1133">Transmembrane helix</keyword>
<dbReference type="PANTHER" id="PTHR33778:SF1">
    <property type="entry name" value="MAGNESIUM TRANSPORTER YHID-RELATED"/>
    <property type="match status" value="1"/>
</dbReference>
<evidence type="ECO:0000256" key="2">
    <source>
        <dbReference type="ARBA" id="ARBA00009298"/>
    </source>
</evidence>
<proteinExistence type="inferred from homology"/>
<feature type="transmembrane region" description="Helical" evidence="7">
    <location>
        <begin position="13"/>
        <end position="30"/>
    </location>
</feature>
<evidence type="ECO:0000256" key="4">
    <source>
        <dbReference type="ARBA" id="ARBA00022692"/>
    </source>
</evidence>
<gene>
    <name evidence="9" type="ORF">RxyAA322_26140</name>
</gene>
<organism evidence="9 10">
    <name type="scientific">Rubrobacter xylanophilus</name>
    <dbReference type="NCBI Taxonomy" id="49319"/>
    <lineage>
        <taxon>Bacteria</taxon>
        <taxon>Bacillati</taxon>
        <taxon>Actinomycetota</taxon>
        <taxon>Rubrobacteria</taxon>
        <taxon>Rubrobacterales</taxon>
        <taxon>Rubrobacteraceae</taxon>
        <taxon>Rubrobacter</taxon>
    </lineage>
</organism>
<feature type="transmembrane region" description="Helical" evidence="7">
    <location>
        <begin position="42"/>
        <end position="61"/>
    </location>
</feature>
<dbReference type="Pfam" id="PF02308">
    <property type="entry name" value="MgtC"/>
    <property type="match status" value="1"/>
</dbReference>
<keyword evidence="3" id="KW-1003">Cell membrane</keyword>
<keyword evidence="6 7" id="KW-0472">Membrane</keyword>
<evidence type="ECO:0000256" key="7">
    <source>
        <dbReference type="SAM" id="Phobius"/>
    </source>
</evidence>
<evidence type="ECO:0000256" key="5">
    <source>
        <dbReference type="ARBA" id="ARBA00022989"/>
    </source>
</evidence>
<dbReference type="EMBL" id="AP019791">
    <property type="protein sequence ID" value="BBL80760.1"/>
    <property type="molecule type" value="Genomic_DNA"/>
</dbReference>
<keyword evidence="4 7" id="KW-0812">Transmembrane</keyword>
<feature type="transmembrane region" description="Helical" evidence="7">
    <location>
        <begin position="81"/>
        <end position="98"/>
    </location>
</feature>
<evidence type="ECO:0000313" key="9">
    <source>
        <dbReference type="EMBL" id="BBL80760.1"/>
    </source>
</evidence>
<protein>
    <submittedName>
        <fullName evidence="9">Membrane protein</fullName>
    </submittedName>
</protein>
<dbReference type="AlphaFoldDB" id="A0A510HL69"/>
<keyword evidence="10" id="KW-1185">Reference proteome</keyword>